<keyword evidence="10" id="KW-0479">Metal-binding</keyword>
<evidence type="ECO:0000256" key="1">
    <source>
        <dbReference type="ARBA" id="ARBA00001964"/>
    </source>
</evidence>
<evidence type="ECO:0000256" key="5">
    <source>
        <dbReference type="ARBA" id="ARBA00023002"/>
    </source>
</evidence>
<dbReference type="EC" id="1.2.4.1" evidence="3 9"/>
<feature type="binding site" evidence="10">
    <location>
        <position position="256"/>
    </location>
    <ligand>
        <name>Mg(2+)</name>
        <dbReference type="ChEBI" id="CHEBI:18420"/>
    </ligand>
</feature>
<dbReference type="InterPro" id="IPR005474">
    <property type="entry name" value="Transketolase_N"/>
</dbReference>
<reference evidence="12" key="1">
    <citation type="journal article" date="2022" name="Arch. Microbiol.">
        <title>Microbulbifer okhotskensis sp. nov., isolated from a deep bottom sediment of the Okhotsk Sea.</title>
        <authorList>
            <person name="Romanenko L."/>
            <person name="Kurilenko V."/>
            <person name="Otstavnykh N."/>
            <person name="Velansky P."/>
            <person name="Isaeva M."/>
            <person name="Mikhailov V."/>
        </authorList>
    </citation>
    <scope>NUCLEOTIDE SEQUENCE</scope>
    <source>
        <strain evidence="12">OS29</strain>
    </source>
</reference>
<feature type="binding site" evidence="10">
    <location>
        <position position="258"/>
    </location>
    <ligand>
        <name>Mg(2+)</name>
        <dbReference type="ChEBI" id="CHEBI:18420"/>
    </ligand>
</feature>
<comment type="function">
    <text evidence="2 9">Component of the pyruvate dehydrogenase (PDH) complex, that catalyzes the overall conversion of pyruvate to acetyl-CoA and CO(2).</text>
</comment>
<evidence type="ECO:0000313" key="13">
    <source>
        <dbReference type="Proteomes" id="UP001139028"/>
    </source>
</evidence>
<dbReference type="InterPro" id="IPR035807">
    <property type="entry name" value="PDC_E1_N"/>
</dbReference>
<dbReference type="InterPro" id="IPR055152">
    <property type="entry name" value="Transketolase-like_C_2"/>
</dbReference>
<dbReference type="GO" id="GO:0004739">
    <property type="term" value="F:pyruvate dehydrogenase (acetyl-transferring) activity"/>
    <property type="evidence" value="ECO:0007669"/>
    <property type="project" value="UniProtKB-EC"/>
</dbReference>
<evidence type="ECO:0000256" key="6">
    <source>
        <dbReference type="ARBA" id="ARBA00023052"/>
    </source>
</evidence>
<evidence type="ECO:0000256" key="7">
    <source>
        <dbReference type="ARBA" id="ARBA00023317"/>
    </source>
</evidence>
<comment type="caution">
    <text evidence="12">The sequence shown here is derived from an EMBL/GenBank/DDBJ whole genome shotgun (WGS) entry which is preliminary data.</text>
</comment>
<evidence type="ECO:0000259" key="11">
    <source>
        <dbReference type="PROSITE" id="PS50003"/>
    </source>
</evidence>
<dbReference type="Pfam" id="PF22613">
    <property type="entry name" value="Transketolase_C_1"/>
    <property type="match status" value="1"/>
</dbReference>
<dbReference type="PIRSF" id="PIRSF000156">
    <property type="entry name" value="Pyruvate_dh_E1"/>
    <property type="match status" value="1"/>
</dbReference>
<keyword evidence="6 9" id="KW-0786">Thiamine pyrophosphate</keyword>
<keyword evidence="10" id="KW-0460">Magnesium</keyword>
<sequence>MHEDTDNLETQEWLDALQAVIRYSGKERAAFLLKQLSDRATDVGVQLPAAITTPYRNTIPPNAEKRMPGDLFMERRIRSLIRWNALAMVVRANQNNDGLGGHISSFSSAATLYDVGFNYFFRGNEGEERGDLIFFQGHSAPGIYARSYLEGRFDEGQLDNFRREVNGNGLSSYPHPWLMPEYWQFPTVSMGLGPIQAIYQAHIMRYLSARGLSPRGDRKVWAFLGDGECDEPETLGAISLAGREQLENLVFVVNCNLQRLDGPVRGNGKIVQELEGVFRGAGWNVVKVLWGRLWDPLLEKDDNGLLQKVMDEVVDGEMQNFKANGGAYTREHFFGKYPELLELVKDMSDDEIMKLNRGGHDPYKVYAAYASAMAHKGQPTVILAQTVKGYGLGSAGEAAMDTHSVKKLDLDSLKRFRDRFAIPLTDKELEEVPYYRPSPDSPEMKYMDERRKSLGGPVPRRPTECPTLEVPGLDAFSALTKGSGEREISTTMAFVRAIAALVKDKNIGKNIAPIVPDEARTFGMEGLFRQLGIYSSQGQRYTPVDHGQVMYYKEDKKGQVLEEGINEAGAMSAWMALATAYSNHGVPMVPFYIYYSMFGFQRVGDLAWAAGDMQARGFLIGATAGRTTLNGEGLQHQDGHSHVLSSTIPNCRSYDPAYGYELAVVMQRGLKEMYEEQKNLFYYITIENENYLQPEMPQGAEEGIIRGIYKLQSNVKKGAKGKAAKKHVQMIGGGTILREVLAAADILADQFGVTSDVWSLTSAVEAAREGQDVARWNMLHPEAEPRKAWITEQFEGNTAPVIASTDYIRSYVEPLREFIDGELTTLGTDGFGRSDSREQLRRFFEVDHNYVVIAALNGLVKQGVIDAKEVSEAIVKLNIDAEKVNPRIS</sequence>
<dbReference type="PROSITE" id="PS50003">
    <property type="entry name" value="PH_DOMAIN"/>
    <property type="match status" value="1"/>
</dbReference>
<evidence type="ECO:0000256" key="8">
    <source>
        <dbReference type="ARBA" id="ARBA00051231"/>
    </source>
</evidence>
<dbReference type="PANTHER" id="PTHR43825">
    <property type="entry name" value="PYRUVATE DEHYDROGENASE E1 COMPONENT"/>
    <property type="match status" value="1"/>
</dbReference>
<dbReference type="InterPro" id="IPR004660">
    <property type="entry name" value="PDH_E1"/>
</dbReference>
<organism evidence="12 13">
    <name type="scientific">Microbulbifer okhotskensis</name>
    <dbReference type="NCBI Taxonomy" id="2926617"/>
    <lineage>
        <taxon>Bacteria</taxon>
        <taxon>Pseudomonadati</taxon>
        <taxon>Pseudomonadota</taxon>
        <taxon>Gammaproteobacteria</taxon>
        <taxon>Cellvibrionales</taxon>
        <taxon>Microbulbiferaceae</taxon>
        <taxon>Microbulbifer</taxon>
    </lineage>
</organism>
<dbReference type="AlphaFoldDB" id="A0A9X2EM79"/>
<dbReference type="Proteomes" id="UP001139028">
    <property type="component" value="Unassembled WGS sequence"/>
</dbReference>
<feature type="binding site" evidence="10">
    <location>
        <position position="226"/>
    </location>
    <ligand>
        <name>Mg(2+)</name>
        <dbReference type="ChEBI" id="CHEBI:18420"/>
    </ligand>
</feature>
<dbReference type="PANTHER" id="PTHR43825:SF3">
    <property type="entry name" value="PYRUVATE DEHYDROGENASE E1 COMPONENT"/>
    <property type="match status" value="1"/>
</dbReference>
<dbReference type="NCBIfam" id="TIGR00759">
    <property type="entry name" value="aceE"/>
    <property type="match status" value="1"/>
</dbReference>
<proteinExistence type="predicted"/>
<dbReference type="FunFam" id="3.40.50.970:FF:000011">
    <property type="entry name" value="Pyruvate dehydrogenase E1 component"/>
    <property type="match status" value="1"/>
</dbReference>
<dbReference type="InterPro" id="IPR009014">
    <property type="entry name" value="Transketo_C/PFOR_II"/>
</dbReference>
<keyword evidence="5 9" id="KW-0560">Oxidoreductase</keyword>
<evidence type="ECO:0000256" key="2">
    <source>
        <dbReference type="ARBA" id="ARBA00003157"/>
    </source>
</evidence>
<gene>
    <name evidence="12" type="primary">aceE</name>
    <name evidence="12" type="ORF">MO867_04845</name>
</gene>
<dbReference type="InterPro" id="IPR051157">
    <property type="entry name" value="PDH/Transketolase"/>
</dbReference>
<name>A0A9X2EM79_9GAMM</name>
<evidence type="ECO:0000256" key="9">
    <source>
        <dbReference type="PIRNR" id="PIRNR000156"/>
    </source>
</evidence>
<comment type="cofactor">
    <cofactor evidence="10">
        <name>Mg(2+)</name>
        <dbReference type="ChEBI" id="CHEBI:18420"/>
    </cofactor>
</comment>
<dbReference type="InterPro" id="IPR001849">
    <property type="entry name" value="PH_domain"/>
</dbReference>
<comment type="catalytic activity">
    <reaction evidence="8 9">
        <text>N(6)-[(R)-lipoyl]-L-lysyl-[protein] + pyruvate + H(+) = N(6)-[(R)-S(8)-acetyldihydrolipoyl]-L-lysyl-[protein] + CO2</text>
        <dbReference type="Rhea" id="RHEA:19189"/>
        <dbReference type="Rhea" id="RHEA-COMP:10474"/>
        <dbReference type="Rhea" id="RHEA-COMP:10478"/>
        <dbReference type="ChEBI" id="CHEBI:15361"/>
        <dbReference type="ChEBI" id="CHEBI:15378"/>
        <dbReference type="ChEBI" id="CHEBI:16526"/>
        <dbReference type="ChEBI" id="CHEBI:83099"/>
        <dbReference type="ChEBI" id="CHEBI:83111"/>
        <dbReference type="EC" id="1.2.4.1"/>
    </reaction>
</comment>
<feature type="domain" description="PH" evidence="11">
    <location>
        <begin position="1"/>
        <end position="22"/>
    </location>
</feature>
<dbReference type="RefSeq" id="WP_252465108.1">
    <property type="nucleotide sequence ID" value="NZ_JALBWM010000012.1"/>
</dbReference>
<dbReference type="CDD" id="cd02017">
    <property type="entry name" value="TPP_E1_EcPDC_like"/>
    <property type="match status" value="1"/>
</dbReference>
<dbReference type="SUPFAM" id="SSF52922">
    <property type="entry name" value="TK C-terminal domain-like"/>
    <property type="match status" value="1"/>
</dbReference>
<dbReference type="InterPro" id="IPR029061">
    <property type="entry name" value="THDP-binding"/>
</dbReference>
<evidence type="ECO:0000313" key="12">
    <source>
        <dbReference type="EMBL" id="MCO1333665.1"/>
    </source>
</evidence>
<keyword evidence="13" id="KW-1185">Reference proteome</keyword>
<evidence type="ECO:0000256" key="4">
    <source>
        <dbReference type="ARBA" id="ARBA00017172"/>
    </source>
</evidence>
<dbReference type="Pfam" id="PF00456">
    <property type="entry name" value="Transketolase_N"/>
    <property type="match status" value="1"/>
</dbReference>
<evidence type="ECO:0000256" key="3">
    <source>
        <dbReference type="ARBA" id="ARBA00012281"/>
    </source>
</evidence>
<dbReference type="InterPro" id="IPR041621">
    <property type="entry name" value="PDH_E1_M"/>
</dbReference>
<protein>
    <recommendedName>
        <fullName evidence="4 9">Pyruvate dehydrogenase E1 component</fullName>
        <ecNumber evidence="3 9">1.2.4.1</ecNumber>
    </recommendedName>
</protein>
<dbReference type="Gene3D" id="3.40.50.970">
    <property type="match status" value="2"/>
</dbReference>
<dbReference type="GO" id="GO:0046872">
    <property type="term" value="F:metal ion binding"/>
    <property type="evidence" value="ECO:0007669"/>
    <property type="project" value="UniProtKB-KW"/>
</dbReference>
<comment type="cofactor">
    <cofactor evidence="1 9">
        <name>thiamine diphosphate</name>
        <dbReference type="ChEBI" id="CHEBI:58937"/>
    </cofactor>
</comment>
<keyword evidence="7 9" id="KW-0670">Pyruvate</keyword>
<dbReference type="Gene3D" id="3.40.50.920">
    <property type="match status" value="1"/>
</dbReference>
<dbReference type="SUPFAM" id="SSF52518">
    <property type="entry name" value="Thiamin diphosphate-binding fold (THDP-binding)"/>
    <property type="match status" value="2"/>
</dbReference>
<evidence type="ECO:0000256" key="10">
    <source>
        <dbReference type="PIRSR" id="PIRSR000156-1"/>
    </source>
</evidence>
<dbReference type="Pfam" id="PF17831">
    <property type="entry name" value="PDH_E1_M"/>
    <property type="match status" value="1"/>
</dbReference>
<accession>A0A9X2EM79</accession>
<dbReference type="EMBL" id="JALBWM010000012">
    <property type="protein sequence ID" value="MCO1333665.1"/>
    <property type="molecule type" value="Genomic_DNA"/>
</dbReference>